<feature type="region of interest" description="Disordered" evidence="1">
    <location>
        <begin position="214"/>
        <end position="239"/>
    </location>
</feature>
<evidence type="ECO:0000313" key="4">
    <source>
        <dbReference type="Proteomes" id="UP001521222"/>
    </source>
</evidence>
<dbReference type="InterPro" id="IPR016181">
    <property type="entry name" value="Acyl_CoA_acyltransferase"/>
</dbReference>
<sequence>MTDNMLDPEFHITTPRLHLFYLETANDSHMSFRVRLANSPEITAMAAQFGAPPQPQTIEAARTALQAADQRLEKTGTGRYIVSLRKPDLAFSEEGEDREYIGIVSMQLKRYPDMQCPIIPDLGFVFHADYHGKGFASEACEALIQHFKETRGHERFAGFTHPQNVNSQKLFTRLGFENRGTMDVAGVVGKDGSAANMAVWIKGVDPDTDLSELGIGPGTGEVSKVGRDGPLDGVNKLAE</sequence>
<evidence type="ECO:0000259" key="2">
    <source>
        <dbReference type="PROSITE" id="PS51186"/>
    </source>
</evidence>
<dbReference type="Pfam" id="PF13302">
    <property type="entry name" value="Acetyltransf_3"/>
    <property type="match status" value="1"/>
</dbReference>
<dbReference type="Proteomes" id="UP001521222">
    <property type="component" value="Unassembled WGS sequence"/>
</dbReference>
<gene>
    <name evidence="3" type="ORF">SLS59_001242</name>
</gene>
<dbReference type="PROSITE" id="PS51186">
    <property type="entry name" value="GNAT"/>
    <property type="match status" value="1"/>
</dbReference>
<dbReference type="Gene3D" id="3.40.630.30">
    <property type="match status" value="1"/>
</dbReference>
<dbReference type="InterPro" id="IPR051531">
    <property type="entry name" value="N-acetyltransferase"/>
</dbReference>
<feature type="domain" description="N-acetyltransferase" evidence="2">
    <location>
        <begin position="32"/>
        <end position="202"/>
    </location>
</feature>
<evidence type="ECO:0000256" key="1">
    <source>
        <dbReference type="SAM" id="MobiDB-lite"/>
    </source>
</evidence>
<dbReference type="PANTHER" id="PTHR43792:SF16">
    <property type="entry name" value="N-ACETYLTRANSFERASE DOMAIN-CONTAINING PROTEIN"/>
    <property type="match status" value="1"/>
</dbReference>
<keyword evidence="4" id="KW-1185">Reference proteome</keyword>
<accession>A0ABR3S0F9</accession>
<proteinExistence type="predicted"/>
<organism evidence="3 4">
    <name type="scientific">Nothophoma quercina</name>
    <dbReference type="NCBI Taxonomy" id="749835"/>
    <lineage>
        <taxon>Eukaryota</taxon>
        <taxon>Fungi</taxon>
        <taxon>Dikarya</taxon>
        <taxon>Ascomycota</taxon>
        <taxon>Pezizomycotina</taxon>
        <taxon>Dothideomycetes</taxon>
        <taxon>Pleosporomycetidae</taxon>
        <taxon>Pleosporales</taxon>
        <taxon>Pleosporineae</taxon>
        <taxon>Didymellaceae</taxon>
        <taxon>Nothophoma</taxon>
    </lineage>
</organism>
<dbReference type="InterPro" id="IPR000182">
    <property type="entry name" value="GNAT_dom"/>
</dbReference>
<evidence type="ECO:0000313" key="3">
    <source>
        <dbReference type="EMBL" id="KAL1609732.1"/>
    </source>
</evidence>
<reference evidence="3 4" key="1">
    <citation type="submission" date="2024-02" db="EMBL/GenBank/DDBJ databases">
        <title>De novo assembly and annotation of 12 fungi associated with fruit tree decline syndrome in Ontario, Canada.</title>
        <authorList>
            <person name="Sulman M."/>
            <person name="Ellouze W."/>
            <person name="Ilyukhin E."/>
        </authorList>
    </citation>
    <scope>NUCLEOTIDE SEQUENCE [LARGE SCALE GENOMIC DNA]</scope>
    <source>
        <strain evidence="3 4">M97-236</strain>
    </source>
</reference>
<dbReference type="PANTHER" id="PTHR43792">
    <property type="entry name" value="GNAT FAMILY, PUTATIVE (AFU_ORTHOLOGUE AFUA_3G00765)-RELATED-RELATED"/>
    <property type="match status" value="1"/>
</dbReference>
<name>A0ABR3S0F9_9PLEO</name>
<dbReference type="EMBL" id="JAKIXB020000003">
    <property type="protein sequence ID" value="KAL1609732.1"/>
    <property type="molecule type" value="Genomic_DNA"/>
</dbReference>
<dbReference type="SUPFAM" id="SSF55729">
    <property type="entry name" value="Acyl-CoA N-acyltransferases (Nat)"/>
    <property type="match status" value="1"/>
</dbReference>
<comment type="caution">
    <text evidence="3">The sequence shown here is derived from an EMBL/GenBank/DDBJ whole genome shotgun (WGS) entry which is preliminary data.</text>
</comment>
<protein>
    <recommendedName>
        <fullName evidence="2">N-acetyltransferase domain-containing protein</fullName>
    </recommendedName>
</protein>